<evidence type="ECO:0000256" key="2">
    <source>
        <dbReference type="ARBA" id="ARBA00022692"/>
    </source>
</evidence>
<sequence length="1307" mass="136205">MAHASDISPEEREARIADLRARRKARVRKLALRSAIGIAALVLLLLVVTYWLLSTLAGRDFLLMQVVSRLPAGTTLEWRDAEGPASGPLTLHDVAFQQLVCPDVDDEPVPYGQCASPNALRFSAKRITIDPAIRPLLGRLLRLDAARVDGAVLELPPADDGEPFSLPRWPEVLPQVEPPLGLQADTVEIDGFRVLRGGEAMIDIASVRGGFDARSGLLRLHDVVVDSDRGLFRAHGEYAPGQDYRMDLTASALLPAPAGTTRPRLGLVARGDVSALDVALSGHAPAPLRARLGLRGADAPRWTFTASSAALDPALLAGTGEPGTPLAFAVAASGTGGRAGLQGDVAYGDLRATVQPSVVSLDEQVLEFDPLMVDVFDGRITVTGHGDFKDPQAADVRYAVLARGLAWAPTPAAGAAPDPAATVHADADIGIAGTAERWAVVGTATLARDGETADVELRGRGDQARLELRTLAARTPGGRLDGSGELTWAPALGWSLDAGLAGFDPGYFAPDFKGAIDGRIASTGSTRDDGGLEVTVDASDLGGQLRGRRITGHASFAMHGAATGSAASAGYEGEAALGIGDSRIDARGRVDERIDIQASLSPLRLEDLLPGASGRLDGTLRVDGGRNSPDLRADLDGSGLRYGDYTADSLRLRGQLPWRGGGGELDVDASGVQAGLALDTLALRARGAVEDLRLEASAQGDIGRAALSGTAQRGANGSWRGALETLEAAPSVGATWRLQSAAAFVQAPGGRFTLSPTCLEADVGGHLCASADWPRQGLAIDGEGLPLALVAPYLPTQDSGRPWFLDGSIDIDGQLRPAGNAWQGDFTIASAGGALRTSARSRRDVLSYSGLALAAEFDANRIDATLGLGFNGEGRIDARLRTGWDAYAPLDGELTAATSELTWLELFSPDIVAPTGRLDADIRLAGTRAEPLLGGSATLDGFGAEIPSLAIAIVDGQARLDARPDGSARINGSLGTGGEGRLAIDGSLGWASADAPLQLRISGNDVLLSDTRDLRAVASPDIEVRYAGGRPLQVSGRVHVPSARMDLERLSDGVSASPDVVVLDPVDPDEGPAMPMELDLTLAMGDDVHLNGFGLQGELTGDLRVRSRAGREMTGQGMLEIGGRYEAYGQELAITRGRLVWSNTAVSDPVLDIRAERKVGEVTAGIDVSGRASAPRAQVWTNPASDESEALALLALGRPLSSLSGRQASDLDAASAALNAGGSLLAGQLGKQIGLDDAGVMDSRALGGSVFGIGKQLSPRLYVGFGVSLLGTGQVLTLKYLLRKGFDIEIESSTLESRGSVNYRHER</sequence>
<dbReference type="Proteomes" id="UP000599009">
    <property type="component" value="Unassembled WGS sequence"/>
</dbReference>
<keyword evidence="8" id="KW-1185">Reference proteome</keyword>
<evidence type="ECO:0000256" key="3">
    <source>
        <dbReference type="ARBA" id="ARBA00022989"/>
    </source>
</evidence>
<dbReference type="PANTHER" id="PTHR36985">
    <property type="entry name" value="TRANSLOCATION AND ASSEMBLY MODULE SUBUNIT TAMB"/>
    <property type="match status" value="1"/>
</dbReference>
<dbReference type="EMBL" id="BMME01000001">
    <property type="protein sequence ID" value="GGJ95966.1"/>
    <property type="molecule type" value="Genomic_DNA"/>
</dbReference>
<evidence type="ECO:0000256" key="4">
    <source>
        <dbReference type="ARBA" id="ARBA00023136"/>
    </source>
</evidence>
<protein>
    <recommendedName>
        <fullName evidence="6">Translocation and assembly module TamB C-terminal domain-containing protein</fullName>
    </recommendedName>
</protein>
<evidence type="ECO:0000313" key="7">
    <source>
        <dbReference type="EMBL" id="GGJ95966.1"/>
    </source>
</evidence>
<dbReference type="InterPro" id="IPR007452">
    <property type="entry name" value="TamB_C"/>
</dbReference>
<feature type="domain" description="Translocation and assembly module TamB C-terminal" evidence="6">
    <location>
        <begin position="977"/>
        <end position="1306"/>
    </location>
</feature>
<accession>A0ABQ2E7K0</accession>
<dbReference type="PANTHER" id="PTHR36985:SF1">
    <property type="entry name" value="TRANSLOCATION AND ASSEMBLY MODULE SUBUNIT TAMB"/>
    <property type="match status" value="1"/>
</dbReference>
<evidence type="ECO:0000259" key="6">
    <source>
        <dbReference type="Pfam" id="PF04357"/>
    </source>
</evidence>
<comment type="subcellular location">
    <subcellularLocation>
        <location evidence="1">Membrane</location>
        <topology evidence="1">Single-pass membrane protein</topology>
    </subcellularLocation>
</comment>
<evidence type="ECO:0000256" key="5">
    <source>
        <dbReference type="SAM" id="Phobius"/>
    </source>
</evidence>
<keyword evidence="3 5" id="KW-1133">Transmembrane helix</keyword>
<reference evidence="8" key="1">
    <citation type="journal article" date="2019" name="Int. J. Syst. Evol. Microbiol.">
        <title>The Global Catalogue of Microorganisms (GCM) 10K type strain sequencing project: providing services to taxonomists for standard genome sequencing and annotation.</title>
        <authorList>
            <consortium name="The Broad Institute Genomics Platform"/>
            <consortium name="The Broad Institute Genome Sequencing Center for Infectious Disease"/>
            <person name="Wu L."/>
            <person name="Ma J."/>
        </authorList>
    </citation>
    <scope>NUCLEOTIDE SEQUENCE [LARGE SCALE GENOMIC DNA]</scope>
    <source>
        <strain evidence="8">CGMCC 1.8985</strain>
    </source>
</reference>
<keyword evidence="4 5" id="KW-0472">Membrane</keyword>
<proteinExistence type="predicted"/>
<dbReference type="Pfam" id="PF04357">
    <property type="entry name" value="TamB"/>
    <property type="match status" value="1"/>
</dbReference>
<name>A0ABQ2E7K0_9GAMM</name>
<dbReference type="RefSeq" id="WP_132985932.1">
    <property type="nucleotide sequence ID" value="NZ_BMME01000001.1"/>
</dbReference>
<keyword evidence="2 5" id="KW-0812">Transmembrane</keyword>
<organism evidence="7 8">
    <name type="scientific">Luteimonas terricola</name>
    <dbReference type="NCBI Taxonomy" id="645597"/>
    <lineage>
        <taxon>Bacteria</taxon>
        <taxon>Pseudomonadati</taxon>
        <taxon>Pseudomonadota</taxon>
        <taxon>Gammaproteobacteria</taxon>
        <taxon>Lysobacterales</taxon>
        <taxon>Lysobacteraceae</taxon>
        <taxon>Luteimonas</taxon>
    </lineage>
</organism>
<evidence type="ECO:0000256" key="1">
    <source>
        <dbReference type="ARBA" id="ARBA00004167"/>
    </source>
</evidence>
<feature type="transmembrane region" description="Helical" evidence="5">
    <location>
        <begin position="30"/>
        <end position="53"/>
    </location>
</feature>
<gene>
    <name evidence="7" type="ORF">GCM10011394_00920</name>
</gene>
<comment type="caution">
    <text evidence="7">The sequence shown here is derived from an EMBL/GenBank/DDBJ whole genome shotgun (WGS) entry which is preliminary data.</text>
</comment>
<evidence type="ECO:0000313" key="8">
    <source>
        <dbReference type="Proteomes" id="UP000599009"/>
    </source>
</evidence>